<protein>
    <submittedName>
        <fullName evidence="5">Filamentous hemagglutinin outer membrane protein</fullName>
    </submittedName>
</protein>
<evidence type="ECO:0000256" key="3">
    <source>
        <dbReference type="SAM" id="SignalP"/>
    </source>
</evidence>
<feature type="compositionally biased region" description="Basic and acidic residues" evidence="2">
    <location>
        <begin position="728"/>
        <end position="738"/>
    </location>
</feature>
<feature type="region of interest" description="Disordered" evidence="2">
    <location>
        <begin position="464"/>
        <end position="500"/>
    </location>
</feature>
<feature type="region of interest" description="Disordered" evidence="2">
    <location>
        <begin position="1088"/>
        <end position="1107"/>
    </location>
</feature>
<dbReference type="GO" id="GO:0090729">
    <property type="term" value="F:toxin activity"/>
    <property type="evidence" value="ECO:0007669"/>
    <property type="project" value="UniProtKB-KW"/>
</dbReference>
<evidence type="ECO:0000256" key="1">
    <source>
        <dbReference type="ARBA" id="ARBA00022656"/>
    </source>
</evidence>
<feature type="region of interest" description="Disordered" evidence="2">
    <location>
        <begin position="543"/>
        <end position="566"/>
    </location>
</feature>
<evidence type="ECO:0000259" key="4">
    <source>
        <dbReference type="SMART" id="SM00912"/>
    </source>
</evidence>
<dbReference type="InterPro" id="IPR012334">
    <property type="entry name" value="Pectin_lyas_fold"/>
</dbReference>
<feature type="region of interest" description="Disordered" evidence="2">
    <location>
        <begin position="1600"/>
        <end position="1620"/>
    </location>
</feature>
<sequence length="1620" mass="166476">MQDPTAIYGETWMKNNNFRLSAAGKLAAALAIILAASAGAYAAEIVAANGANGPGVSTAATGAQVVDIVAPNGNGLSHNQYQDFNVNQPGAVLNNSREAGLSQLAGQLGANPNLGGREASVILNEVIGRNPSLLHGQQEIFGMAADYVLANPNGISCQGCGFINTSHSSLVVGNPLVENGVLQGYSTFGNRNTLSLNGTLNAGGVLDLIAPKIDSRGEVIVQDFKQSNGKVTSATINAISGLNRVARDGTVQASQQMPTALDSYYLGSMQAGRINIINTAQGSGVKLAGSLTAGDELKVKAYDIRSESRVDDASSNKNGGDNYQNYRGGIYVNDRSSSQKLTRTELKGKNISLVADNHAHLTATDIRGEDITLQGGKLTLDGQQLKQTQGHTDDRWFYSWQYDVTREREQLQQAGSTVAASGSAKLISTQEDVKLLGANVSADRALSVKAARDVHLAGLVEKDKSSERGYQRNHTSSLRTGRWSSSDESESLKASELRSEGELTLKAGRNVSTQGAKIHAQRDLTIDADNQIQVGVQKTANAKAVRDDKTSWGGIGGGDNKNNSNRREISHASELTSSGTLRLNGQQGVTITGSKARGQKGGEVTATHGGLRIDNALSTTVDKIDARTGTAFNITSSSHKADNSYQSSTASELKSDTNLTLVSHKDADVIGSQVASGGELSVESKTGNINVKAAERQQNIDEQKTALTVNGYAKEAGDKQYRAGLRIEHTRDSEKTTRTENSASSLSGGSVKLKAEKDVTFSGSKLVADRGDASVSGNKVSFLAADDKTASNTEQTKIGGGFYYTGGIDKLGSGVEAGYENSKTQAQSSKAITSGSDVKGNLTINARDKLTQQGAQHSVGGAYQENAAGVDHLAAADTASTTTTKTDVGVNIGANVDYSAVTRPVERAVGKAAKLDATGVINDIGGIGAPNVGLDIGAQGGSSEKRSSSSQAVVSSVQAGSIDINAKGEVRDQGTQYQASKGAVNLTADSHRSEAAANRQDEQSRDTRGSAGVRVYTTTGSDLTVDAKGEGGTQRSNSSASQAVTGSIDAANGINVNVKKDAVYQGTALNGGRGKTAVNAGGDIRLDQASDKQSESHSGFNVKASAKGGFTADSKNFGAGFGGGTHNGESSSSTAQVGNVSGQQGVELKAGRDLTLQGTDVKSQGDVSLSAGNQVALQAAESTQTRKESKLSGNIDLGAGSSDSKEKTGGNLSAGGAFDIAKVNESATERQGATIASDGKVTLSANGKGDDALHLQGAKVSGGSAALEAKNGGILLESAKNEQHKDNWSLGIKANAKGGQTFNKDAGGKVDPNTGKDTHTLGAGLKVGVEQQDKTTHANTGITAGDVALNSGKDTRLAGARVDADSVQGKVGGDLRVESRKDVENGVKVDVDAGLSHSNDPGSSITSKLSKVGTPRYAGKVKEKLEAGVNKVADATTDKYNSVARRLDPQQDTTGAVSFSKADGKVTLPATPAGEKPQGPLWDRGARTVGGAVKDSITGPAGRQGHLKVNADVVNNNAVGEQSAIAGKNGVALQVGGQTQLTGGEIRSQQGKVELGGSQVSQQDVNGQRYQGGGRVDAAATVGGLLGGAAKQSVDGNVPFASGHASTQQADAKAGVFSGK</sequence>
<dbReference type="Pfam" id="PF13332">
    <property type="entry name" value="Fil_haemagg_2"/>
    <property type="match status" value="7"/>
</dbReference>
<evidence type="ECO:0000256" key="2">
    <source>
        <dbReference type="SAM" id="MobiDB-lite"/>
    </source>
</evidence>
<feature type="region of interest" description="Disordered" evidence="2">
    <location>
        <begin position="1450"/>
        <end position="1482"/>
    </location>
</feature>
<feature type="region of interest" description="Disordered" evidence="2">
    <location>
        <begin position="728"/>
        <end position="749"/>
    </location>
</feature>
<feature type="compositionally biased region" description="Polar residues" evidence="2">
    <location>
        <begin position="739"/>
        <end position="748"/>
    </location>
</feature>
<feature type="compositionally biased region" description="Polar residues" evidence="2">
    <location>
        <begin position="1033"/>
        <end position="1044"/>
    </location>
</feature>
<dbReference type="InterPro" id="IPR011050">
    <property type="entry name" value="Pectin_lyase_fold/virulence"/>
</dbReference>
<organism evidence="5">
    <name type="scientific">Serratia marcescens</name>
    <dbReference type="NCBI Taxonomy" id="615"/>
    <lineage>
        <taxon>Bacteria</taxon>
        <taxon>Pseudomonadati</taxon>
        <taxon>Pseudomonadota</taxon>
        <taxon>Gammaproteobacteria</taxon>
        <taxon>Enterobacterales</taxon>
        <taxon>Yersiniaceae</taxon>
        <taxon>Serratia</taxon>
    </lineage>
</organism>
<keyword evidence="3" id="KW-0732">Signal</keyword>
<dbReference type="Pfam" id="PF05860">
    <property type="entry name" value="TPS"/>
    <property type="match status" value="1"/>
</dbReference>
<dbReference type="GO" id="GO:0003824">
    <property type="term" value="F:catalytic activity"/>
    <property type="evidence" value="ECO:0007669"/>
    <property type="project" value="UniProtKB-ARBA"/>
</dbReference>
<feature type="chain" id="PRO_5004743157" evidence="3">
    <location>
        <begin position="43"/>
        <end position="1620"/>
    </location>
</feature>
<dbReference type="Gene3D" id="2.160.20.10">
    <property type="entry name" value="Single-stranded right-handed beta-helix, Pectin lyase-like"/>
    <property type="match status" value="1"/>
</dbReference>
<evidence type="ECO:0000313" key="5">
    <source>
        <dbReference type="EMBL" id="BAO21187.1"/>
    </source>
</evidence>
<feature type="region of interest" description="Disordered" evidence="2">
    <location>
        <begin position="1179"/>
        <end position="1211"/>
    </location>
</feature>
<dbReference type="SMART" id="SM00912">
    <property type="entry name" value="Haemagg_act"/>
    <property type="match status" value="1"/>
</dbReference>
<feature type="compositionally biased region" description="Polar residues" evidence="2">
    <location>
        <begin position="472"/>
        <end position="483"/>
    </location>
</feature>
<dbReference type="EMBL" id="AB894481">
    <property type="protein sequence ID" value="BAO21187.1"/>
    <property type="molecule type" value="Genomic_DNA"/>
</dbReference>
<accession>V5YUX5</accession>
<feature type="signal peptide" evidence="3">
    <location>
        <begin position="1"/>
        <end position="42"/>
    </location>
</feature>
<feature type="region of interest" description="Disordered" evidence="2">
    <location>
        <begin position="1121"/>
        <end position="1146"/>
    </location>
</feature>
<dbReference type="NCBIfam" id="TIGR01901">
    <property type="entry name" value="adhes_NPXG"/>
    <property type="match status" value="1"/>
</dbReference>
<reference evidence="5" key="1">
    <citation type="submission" date="2013-12" db="EMBL/GenBank/DDBJ databases">
        <title>Genetic environments surrounding aac(6')-Ial.</title>
        <authorList>
            <person name="Tada T."/>
            <person name="Miyoshi-Akiyama T."/>
            <person name="Kirikae T."/>
        </authorList>
    </citation>
    <scope>NUCLEOTIDE SEQUENCE</scope>
    <source>
        <strain evidence="5">IOMTU 115</strain>
    </source>
</reference>
<dbReference type="InterPro" id="IPR025157">
    <property type="entry name" value="Hemagglutinin_rpt"/>
</dbReference>
<feature type="compositionally biased region" description="Basic and acidic residues" evidence="2">
    <location>
        <begin position="490"/>
        <end position="500"/>
    </location>
</feature>
<feature type="domain" description="Filamentous haemagglutinin FhaB/tRNA nuclease CdiA-like TPS" evidence="4">
    <location>
        <begin position="60"/>
        <end position="180"/>
    </location>
</feature>
<proteinExistence type="predicted"/>
<feature type="compositionally biased region" description="Basic and acidic residues" evidence="2">
    <location>
        <begin position="989"/>
        <end position="1008"/>
    </location>
</feature>
<keyword evidence="1" id="KW-0800">Toxin</keyword>
<feature type="region of interest" description="Disordered" evidence="2">
    <location>
        <begin position="983"/>
        <end position="1044"/>
    </location>
</feature>
<dbReference type="SUPFAM" id="SSF51126">
    <property type="entry name" value="Pectin lyase-like"/>
    <property type="match status" value="1"/>
</dbReference>
<dbReference type="InterPro" id="IPR008638">
    <property type="entry name" value="FhaB/CdiA-like_TPS"/>
</dbReference>
<name>V5YUX5_SERMA</name>
<feature type="compositionally biased region" description="Polar residues" evidence="2">
    <location>
        <begin position="1127"/>
        <end position="1144"/>
    </location>
</feature>